<evidence type="ECO:0000313" key="2">
    <source>
        <dbReference type="Proteomes" id="UP000020681"/>
    </source>
</evidence>
<organism evidence="1 2">
    <name type="scientific">Mycobacterium ulcerans str. Harvey</name>
    <dbReference type="NCBI Taxonomy" id="1299332"/>
    <lineage>
        <taxon>Bacteria</taxon>
        <taxon>Bacillati</taxon>
        <taxon>Actinomycetota</taxon>
        <taxon>Actinomycetes</taxon>
        <taxon>Mycobacteriales</taxon>
        <taxon>Mycobacteriaceae</taxon>
        <taxon>Mycobacterium</taxon>
        <taxon>Mycobacterium ulcerans group</taxon>
    </lineage>
</organism>
<dbReference type="EMBL" id="JAOL01000094">
    <property type="protein sequence ID" value="EUA91178.1"/>
    <property type="molecule type" value="Genomic_DNA"/>
</dbReference>
<protein>
    <submittedName>
        <fullName evidence="1">N-acetylglucosamine-6-phosphate deacetylase NagA domain protein</fullName>
    </submittedName>
</protein>
<sequence length="39" mass="4125">MQMTSATPARAVGLARRGSLRPALTPISLCSIAICAWPR</sequence>
<keyword evidence="2" id="KW-1185">Reference proteome</keyword>
<gene>
    <name evidence="1" type="primary">nagA</name>
    <name evidence="1" type="ORF">I551_2330</name>
</gene>
<dbReference type="Proteomes" id="UP000020681">
    <property type="component" value="Unassembled WGS sequence"/>
</dbReference>
<evidence type="ECO:0000313" key="1">
    <source>
        <dbReference type="EMBL" id="EUA91178.1"/>
    </source>
</evidence>
<reference evidence="1 2" key="1">
    <citation type="submission" date="2014-01" db="EMBL/GenBank/DDBJ databases">
        <authorList>
            <person name="Dobos K."/>
            <person name="Lenaerts A."/>
            <person name="Ordway D."/>
            <person name="DeGroote M.A."/>
            <person name="Parker T."/>
            <person name="Sizemore C."/>
            <person name="Tallon L.J."/>
            <person name="Sadzewicz L.K."/>
            <person name="Sengamalay N."/>
            <person name="Fraser C.M."/>
            <person name="Hine E."/>
            <person name="Shefchek K.A."/>
            <person name="Das S.P."/>
            <person name="Tettelin H."/>
        </authorList>
    </citation>
    <scope>NUCLEOTIDE SEQUENCE [LARGE SCALE GENOMIC DNA]</scope>
    <source>
        <strain evidence="1 2">Harvey</strain>
    </source>
</reference>
<proteinExistence type="predicted"/>
<accession>A0ABN0R241</accession>
<comment type="caution">
    <text evidence="1">The sequence shown here is derived from an EMBL/GenBank/DDBJ whole genome shotgun (WGS) entry which is preliminary data.</text>
</comment>
<name>A0ABN0R241_MYCUL</name>